<proteinExistence type="predicted"/>
<name>A0A915EN88_9BILA</name>
<dbReference type="WBParaSite" id="jg8045">
    <property type="protein sequence ID" value="jg8045"/>
    <property type="gene ID" value="jg8045"/>
</dbReference>
<keyword evidence="1" id="KW-1185">Reference proteome</keyword>
<accession>A0A915EN88</accession>
<reference evidence="2" key="1">
    <citation type="submission" date="2022-11" db="UniProtKB">
        <authorList>
            <consortium name="WormBaseParasite"/>
        </authorList>
    </citation>
    <scope>IDENTIFICATION</scope>
</reference>
<evidence type="ECO:0000313" key="1">
    <source>
        <dbReference type="Proteomes" id="UP000887574"/>
    </source>
</evidence>
<organism evidence="1 2">
    <name type="scientific">Ditylenchus dipsaci</name>
    <dbReference type="NCBI Taxonomy" id="166011"/>
    <lineage>
        <taxon>Eukaryota</taxon>
        <taxon>Metazoa</taxon>
        <taxon>Ecdysozoa</taxon>
        <taxon>Nematoda</taxon>
        <taxon>Chromadorea</taxon>
        <taxon>Rhabditida</taxon>
        <taxon>Tylenchina</taxon>
        <taxon>Tylenchomorpha</taxon>
        <taxon>Sphaerularioidea</taxon>
        <taxon>Anguinidae</taxon>
        <taxon>Anguininae</taxon>
        <taxon>Ditylenchus</taxon>
    </lineage>
</organism>
<dbReference type="AlphaFoldDB" id="A0A915EN88"/>
<sequence>MARSTALGLNSVNFAYTSEYLGYFERTNIRRKVRGVSTEKLFPIAHWNCHVAALNELAHTKNHLEGWHKGFNERFGRDQIPLSQFILRLKAEEEETRKLVVRAHVEPLPQCFEVVITFPTRIPKKNEEYEKDSSSENNNEVGKLGDFLGQSSEVIFNAGNSDTDDPTTKRYRYVDILGSRFPCALNAVLMTKWNKKWYSAICIERSVNAKGKKIHQSSVR</sequence>
<dbReference type="Proteomes" id="UP000887574">
    <property type="component" value="Unplaced"/>
</dbReference>
<evidence type="ECO:0000313" key="2">
    <source>
        <dbReference type="WBParaSite" id="jg8045"/>
    </source>
</evidence>
<protein>
    <submittedName>
        <fullName evidence="2">Uncharacterized protein</fullName>
    </submittedName>
</protein>